<evidence type="ECO:0000256" key="1">
    <source>
        <dbReference type="SAM" id="Coils"/>
    </source>
</evidence>
<reference evidence="3 4" key="1">
    <citation type="submission" date="2024-09" db="EMBL/GenBank/DDBJ databases">
        <authorList>
            <person name="Sun Q."/>
            <person name="Mori K."/>
        </authorList>
    </citation>
    <scope>NUCLEOTIDE SEQUENCE [LARGE SCALE GENOMIC DNA]</scope>
    <source>
        <strain evidence="3 4">NCAIM B.02621</strain>
    </source>
</reference>
<dbReference type="EMBL" id="JBHLSW010000003">
    <property type="protein sequence ID" value="MFC0633274.1"/>
    <property type="molecule type" value="Genomic_DNA"/>
</dbReference>
<dbReference type="InterPro" id="IPR036086">
    <property type="entry name" value="ParB/Sulfiredoxin_sf"/>
</dbReference>
<dbReference type="Gene3D" id="3.90.1530.10">
    <property type="entry name" value="Conserved hypothetical protein from pyrococcus furiosus pfu- 392566-001, ParB domain"/>
    <property type="match status" value="1"/>
</dbReference>
<gene>
    <name evidence="3" type="ORF">ACFFGE_05195</name>
</gene>
<proteinExistence type="predicted"/>
<feature type="coiled-coil region" evidence="1">
    <location>
        <begin position="263"/>
        <end position="337"/>
    </location>
</feature>
<name>A0ABV6R262_9CAUL</name>
<evidence type="ECO:0000313" key="3">
    <source>
        <dbReference type="EMBL" id="MFC0633274.1"/>
    </source>
</evidence>
<accession>A0ABV6R262</accession>
<comment type="caution">
    <text evidence="3">The sequence shown here is derived from an EMBL/GenBank/DDBJ whole genome shotgun (WGS) entry which is preliminary data.</text>
</comment>
<dbReference type="SUPFAM" id="SSF110849">
    <property type="entry name" value="ParB/Sulfiredoxin"/>
    <property type="match status" value="1"/>
</dbReference>
<evidence type="ECO:0000313" key="4">
    <source>
        <dbReference type="Proteomes" id="UP001589906"/>
    </source>
</evidence>
<evidence type="ECO:0008006" key="5">
    <source>
        <dbReference type="Google" id="ProtNLM"/>
    </source>
</evidence>
<keyword evidence="1" id="KW-0175">Coiled coil</keyword>
<dbReference type="Proteomes" id="UP001589906">
    <property type="component" value="Unassembled WGS sequence"/>
</dbReference>
<feature type="region of interest" description="Disordered" evidence="2">
    <location>
        <begin position="220"/>
        <end position="240"/>
    </location>
</feature>
<dbReference type="RefSeq" id="WP_376834974.1">
    <property type="nucleotide sequence ID" value="NZ_JBHLSW010000003.1"/>
</dbReference>
<keyword evidence="4" id="KW-1185">Reference proteome</keyword>
<sequence length="344" mass="37571">MTDALTHDETMTDHRGQEGSGLLVIDGQTVPAKFHPLAQLFPMIEGEAFKALVEDVREHGVRRPIVLLDGMILDGRNRYMAARETGATYRVVEFTGDDPVAYVISENINRRHLTDAQRQMVGAKIGKLPKGGDRREEQTANWRTAPTTAQTAELLNTSVRGIERARVVVETGAPELVEAASLGEVSIAAAAEVAKLPQAEQVEIVSKGPEAVREAAKAVRQERATKPAAPSEPAAPVDPERRALAKMTTEGLIDEVIGLRANLADEKAKSAKLKAERDELKAQLKEAQATDGGRTVANLRREITTLKGRLNQHQTDAKRYEYRAKKAEARVKELENTPIDMGAP</sequence>
<protein>
    <recommendedName>
        <fullName evidence="5">ParB-like nuclease domain family</fullName>
    </recommendedName>
</protein>
<organism evidence="3 4">
    <name type="scientific">Brevundimonas balnearis</name>
    <dbReference type="NCBI Taxonomy" id="1572858"/>
    <lineage>
        <taxon>Bacteria</taxon>
        <taxon>Pseudomonadati</taxon>
        <taxon>Pseudomonadota</taxon>
        <taxon>Alphaproteobacteria</taxon>
        <taxon>Caulobacterales</taxon>
        <taxon>Caulobacteraceae</taxon>
        <taxon>Brevundimonas</taxon>
    </lineage>
</organism>
<evidence type="ECO:0000256" key="2">
    <source>
        <dbReference type="SAM" id="MobiDB-lite"/>
    </source>
</evidence>